<dbReference type="SUPFAM" id="SSF56176">
    <property type="entry name" value="FAD-binding/transporter-associated domain-like"/>
    <property type="match status" value="1"/>
</dbReference>
<accession>A0A1Y1IM57</accession>
<feature type="domain" description="CBS" evidence="11">
    <location>
        <begin position="267"/>
        <end position="324"/>
    </location>
</feature>
<evidence type="ECO:0000259" key="12">
    <source>
        <dbReference type="PROSITE" id="PS51846"/>
    </source>
</evidence>
<dbReference type="STRING" id="105231.A0A1Y1IM57"/>
<protein>
    <submittedName>
        <fullName evidence="13">CBS domain-containing protein</fullName>
    </submittedName>
</protein>
<dbReference type="InterPro" id="IPR000644">
    <property type="entry name" value="CBS_dom"/>
</dbReference>
<evidence type="ECO:0000313" key="13">
    <source>
        <dbReference type="EMBL" id="GAQ91975.1"/>
    </source>
</evidence>
<dbReference type="FunFam" id="3.10.580.10:FF:000002">
    <property type="entry name" value="Magnesium/cobalt efflux protein CorC"/>
    <property type="match status" value="1"/>
</dbReference>
<keyword evidence="3" id="KW-0677">Repeat</keyword>
<feature type="region of interest" description="Disordered" evidence="9">
    <location>
        <begin position="396"/>
        <end position="427"/>
    </location>
</feature>
<dbReference type="Gene3D" id="3.30.465.10">
    <property type="match status" value="1"/>
</dbReference>
<feature type="chain" id="PRO_5012824316" evidence="10">
    <location>
        <begin position="18"/>
        <end position="667"/>
    </location>
</feature>
<dbReference type="InterPro" id="IPR002550">
    <property type="entry name" value="CNNM"/>
</dbReference>
<evidence type="ECO:0000256" key="1">
    <source>
        <dbReference type="ARBA" id="ARBA00004141"/>
    </source>
</evidence>
<gene>
    <name evidence="13" type="ORF">KFL_008950030</name>
</gene>
<evidence type="ECO:0000256" key="2">
    <source>
        <dbReference type="ARBA" id="ARBA00022692"/>
    </source>
</evidence>
<dbReference type="PANTHER" id="PTHR22777">
    <property type="entry name" value="HEMOLYSIN-RELATED"/>
    <property type="match status" value="1"/>
</dbReference>
<feature type="compositionally biased region" description="Acidic residues" evidence="9">
    <location>
        <begin position="505"/>
        <end position="522"/>
    </location>
</feature>
<dbReference type="SMART" id="SM01091">
    <property type="entry name" value="CorC_HlyC"/>
    <property type="match status" value="1"/>
</dbReference>
<dbReference type="PROSITE" id="PS51371">
    <property type="entry name" value="CBS"/>
    <property type="match status" value="2"/>
</dbReference>
<reference evidence="13 14" key="1">
    <citation type="journal article" date="2014" name="Nat. Commun.">
        <title>Klebsormidium flaccidum genome reveals primary factors for plant terrestrial adaptation.</title>
        <authorList>
            <person name="Hori K."/>
            <person name="Maruyama F."/>
            <person name="Fujisawa T."/>
            <person name="Togashi T."/>
            <person name="Yamamoto N."/>
            <person name="Seo M."/>
            <person name="Sato S."/>
            <person name="Yamada T."/>
            <person name="Mori H."/>
            <person name="Tajima N."/>
            <person name="Moriyama T."/>
            <person name="Ikeuchi M."/>
            <person name="Watanabe M."/>
            <person name="Wada H."/>
            <person name="Kobayashi K."/>
            <person name="Saito M."/>
            <person name="Masuda T."/>
            <person name="Sasaki-Sekimoto Y."/>
            <person name="Mashiguchi K."/>
            <person name="Awai K."/>
            <person name="Shimojima M."/>
            <person name="Masuda S."/>
            <person name="Iwai M."/>
            <person name="Nobusawa T."/>
            <person name="Narise T."/>
            <person name="Kondo S."/>
            <person name="Saito H."/>
            <person name="Sato R."/>
            <person name="Murakawa M."/>
            <person name="Ihara Y."/>
            <person name="Oshima-Yamada Y."/>
            <person name="Ohtaka K."/>
            <person name="Satoh M."/>
            <person name="Sonobe K."/>
            <person name="Ishii M."/>
            <person name="Ohtani R."/>
            <person name="Kanamori-Sato M."/>
            <person name="Honoki R."/>
            <person name="Miyazaki D."/>
            <person name="Mochizuki H."/>
            <person name="Umetsu J."/>
            <person name="Higashi K."/>
            <person name="Shibata D."/>
            <person name="Kamiya Y."/>
            <person name="Sato N."/>
            <person name="Nakamura Y."/>
            <person name="Tabata S."/>
            <person name="Ida S."/>
            <person name="Kurokawa K."/>
            <person name="Ohta H."/>
        </authorList>
    </citation>
    <scope>NUCLEOTIDE SEQUENCE [LARGE SCALE GENOMIC DNA]</scope>
    <source>
        <strain evidence="13 14">NIES-2285</strain>
    </source>
</reference>
<keyword evidence="6 8" id="KW-0472">Membrane</keyword>
<dbReference type="GO" id="GO:0016020">
    <property type="term" value="C:membrane"/>
    <property type="evidence" value="ECO:0007669"/>
    <property type="project" value="UniProtKB-SubCell"/>
</dbReference>
<dbReference type="InterPro" id="IPR036318">
    <property type="entry name" value="FAD-bd_PCMH-like_sf"/>
</dbReference>
<dbReference type="GO" id="GO:0050660">
    <property type="term" value="F:flavin adenine dinucleotide binding"/>
    <property type="evidence" value="ECO:0007669"/>
    <property type="project" value="InterPro"/>
</dbReference>
<dbReference type="Proteomes" id="UP000054558">
    <property type="component" value="Unassembled WGS sequence"/>
</dbReference>
<dbReference type="InterPro" id="IPR044751">
    <property type="entry name" value="Ion_transp-like_CBS"/>
</dbReference>
<keyword evidence="14" id="KW-1185">Reference proteome</keyword>
<proteinExistence type="predicted"/>
<dbReference type="AlphaFoldDB" id="A0A1Y1IM57"/>
<dbReference type="OMA" id="PAELLYY"/>
<name>A0A1Y1IM57_KLENI</name>
<dbReference type="InterPro" id="IPR005170">
    <property type="entry name" value="Transptr-assoc_dom"/>
</dbReference>
<feature type="compositionally biased region" description="Basic and acidic residues" evidence="9">
    <location>
        <begin position="477"/>
        <end position="504"/>
    </location>
</feature>
<dbReference type="Pfam" id="PF01595">
    <property type="entry name" value="CNNM"/>
    <property type="match status" value="1"/>
</dbReference>
<dbReference type="InterPro" id="IPR016169">
    <property type="entry name" value="FAD-bd_PCMH_sub2"/>
</dbReference>
<dbReference type="SUPFAM" id="SSF54631">
    <property type="entry name" value="CBS-domain pair"/>
    <property type="match status" value="1"/>
</dbReference>
<evidence type="ECO:0000256" key="3">
    <source>
        <dbReference type="ARBA" id="ARBA00022737"/>
    </source>
</evidence>
<evidence type="ECO:0000313" key="14">
    <source>
        <dbReference type="Proteomes" id="UP000054558"/>
    </source>
</evidence>
<evidence type="ECO:0000256" key="6">
    <source>
        <dbReference type="ARBA" id="ARBA00023136"/>
    </source>
</evidence>
<sequence>MLASLLAASAFFSLAETSITTLWPWKVRELAEKEKEEGLGDTFRLLQKDVTRFLTTILIGSTIANIAATALVTESVTSIFGEAGIGAATAVMTVVVLLLTEIAPKSIAVHNAPAVANMVVRPVHWLSTILYPVGRVCTWLSVGLLKLLGLKSSGETLVSEEEMKLMLSGAMMSGTIEPGEQDMIEAVLEMDDTTVKEVMTALVDVEAIESKATLMELRDLWIQHQYSRIPVYEKRIDKIVGIAYAMDMLDYVDEPDLLHQLTVERIVHKNPYFVPDVMSVWNLLREFRIRKVHMAIVVNEYGGTTGIVTLEDVVEEIVGEIYDENDSKEEIRKRAGYIIGRDNDIYDIDANTSIDHLEEELNLEIPEGQFETVSGWVCGAFGYIPRSGEAVTVTLKKSRKEHREDEKQKEQEQEHHHRGEEEAVPEEDRTKWILKVTMANARKVQTVRLERASEDVPLVGPPDEKLSLKTKRLRGWKTDYEPPERKGKEPRGFIEVDPDKRRDADEEAEEDDMMYSSDEEGPAEAGERDFEGAVRGGGDEAGSSDEQYSDGEEYSESEDGFLEGPVASYGTDAGTRGESAEDDENEVTSIAGEEASASSPAEVKSLQAIWEAKAKVVERRRARRRQEAALAAAELARIERFKGEGLTLAAGRSKNNKRTKRRVIEPE</sequence>
<dbReference type="InterPro" id="IPR046342">
    <property type="entry name" value="CBS_dom_sf"/>
</dbReference>
<keyword evidence="10" id="KW-0732">Signal</keyword>
<feature type="signal peptide" evidence="10">
    <location>
        <begin position="1"/>
        <end position="17"/>
    </location>
</feature>
<keyword evidence="5 7" id="KW-0129">CBS domain</keyword>
<dbReference type="EMBL" id="DF237844">
    <property type="protein sequence ID" value="GAQ91975.1"/>
    <property type="molecule type" value="Genomic_DNA"/>
</dbReference>
<evidence type="ECO:0000256" key="8">
    <source>
        <dbReference type="PROSITE-ProRule" id="PRU01193"/>
    </source>
</evidence>
<feature type="domain" description="CBS" evidence="11">
    <location>
        <begin position="199"/>
        <end position="261"/>
    </location>
</feature>
<dbReference type="CDD" id="cd04590">
    <property type="entry name" value="CBS_pair_CorC_HlyC_assoc"/>
    <property type="match status" value="1"/>
</dbReference>
<dbReference type="Pfam" id="PF03471">
    <property type="entry name" value="CorC_HlyC"/>
    <property type="match status" value="1"/>
</dbReference>
<evidence type="ECO:0000259" key="11">
    <source>
        <dbReference type="PROSITE" id="PS51371"/>
    </source>
</evidence>
<evidence type="ECO:0000256" key="5">
    <source>
        <dbReference type="ARBA" id="ARBA00023122"/>
    </source>
</evidence>
<dbReference type="OrthoDB" id="5353557at2759"/>
<dbReference type="Pfam" id="PF00571">
    <property type="entry name" value="CBS"/>
    <property type="match status" value="2"/>
</dbReference>
<feature type="domain" description="CNNM transmembrane" evidence="12">
    <location>
        <begin position="1"/>
        <end position="180"/>
    </location>
</feature>
<organism evidence="13 14">
    <name type="scientific">Klebsormidium nitens</name>
    <name type="common">Green alga</name>
    <name type="synonym">Ulothrix nitens</name>
    <dbReference type="NCBI Taxonomy" id="105231"/>
    <lineage>
        <taxon>Eukaryota</taxon>
        <taxon>Viridiplantae</taxon>
        <taxon>Streptophyta</taxon>
        <taxon>Klebsormidiophyceae</taxon>
        <taxon>Klebsormidiales</taxon>
        <taxon>Klebsormidiaceae</taxon>
        <taxon>Klebsormidium</taxon>
    </lineage>
</organism>
<evidence type="ECO:0000256" key="7">
    <source>
        <dbReference type="PROSITE-ProRule" id="PRU00703"/>
    </source>
</evidence>
<feature type="compositionally biased region" description="Acidic residues" evidence="9">
    <location>
        <begin position="547"/>
        <end position="561"/>
    </location>
</feature>
<dbReference type="Gene3D" id="3.10.580.10">
    <property type="entry name" value="CBS-domain"/>
    <property type="match status" value="1"/>
</dbReference>
<dbReference type="PANTHER" id="PTHR22777:SF17">
    <property type="entry name" value="UPF0053 PROTEIN SLL0260"/>
    <property type="match status" value="1"/>
</dbReference>
<dbReference type="PROSITE" id="PS51846">
    <property type="entry name" value="CNNM"/>
    <property type="match status" value="1"/>
</dbReference>
<keyword evidence="4 8" id="KW-1133">Transmembrane helix</keyword>
<evidence type="ECO:0000256" key="4">
    <source>
        <dbReference type="ARBA" id="ARBA00022989"/>
    </source>
</evidence>
<evidence type="ECO:0000256" key="10">
    <source>
        <dbReference type="SAM" id="SignalP"/>
    </source>
</evidence>
<comment type="subcellular location">
    <subcellularLocation>
        <location evidence="1">Membrane</location>
        <topology evidence="1">Multi-pass membrane protein</topology>
    </subcellularLocation>
</comment>
<keyword evidence="2 8" id="KW-0812">Transmembrane</keyword>
<feature type="compositionally biased region" description="Basic and acidic residues" evidence="9">
    <location>
        <begin position="401"/>
        <end position="427"/>
    </location>
</feature>
<evidence type="ECO:0000256" key="9">
    <source>
        <dbReference type="SAM" id="MobiDB-lite"/>
    </source>
</evidence>
<feature type="region of interest" description="Disordered" evidence="9">
    <location>
        <begin position="477"/>
        <end position="600"/>
    </location>
</feature>